<sequence>MYRGYVKLWRRLQNSSLWKQEKFTRGQAWVDLIMLANHKPGYIRVRGIKVDIDRGQLAHSELTLAKRWKWSRGKVRRFLKELTSNPVQQIEQQKNNLTSLINIINYDQYQSDGTTDGHQTVHQTDTKRYTKRYTNKNDKNVKNEKKELELPDFINPETWKAFKDHRKKMRLIMTPHAEKLIINKLIKFHKDGVDPNAALNEAIEKSWRSVFAPKKEGLSEADQIRKEHGLL</sequence>
<proteinExistence type="predicted"/>
<protein>
    <submittedName>
        <fullName evidence="1">Uncharacterized protein</fullName>
    </submittedName>
</protein>
<evidence type="ECO:0000313" key="1">
    <source>
        <dbReference type="EMBL" id="KKK55773.1"/>
    </source>
</evidence>
<name>A0A0F8WGN8_9ZZZZ</name>
<dbReference type="EMBL" id="LAZR01065329">
    <property type="protein sequence ID" value="KKK55773.1"/>
    <property type="molecule type" value="Genomic_DNA"/>
</dbReference>
<comment type="caution">
    <text evidence="1">The sequence shown here is derived from an EMBL/GenBank/DDBJ whole genome shotgun (WGS) entry which is preliminary data.</text>
</comment>
<accession>A0A0F8WGN8</accession>
<reference evidence="1" key="1">
    <citation type="journal article" date="2015" name="Nature">
        <title>Complex archaea that bridge the gap between prokaryotes and eukaryotes.</title>
        <authorList>
            <person name="Spang A."/>
            <person name="Saw J.H."/>
            <person name="Jorgensen S.L."/>
            <person name="Zaremba-Niedzwiedzka K."/>
            <person name="Martijn J."/>
            <person name="Lind A.E."/>
            <person name="van Eijk R."/>
            <person name="Schleper C."/>
            <person name="Guy L."/>
            <person name="Ettema T.J."/>
        </authorList>
    </citation>
    <scope>NUCLEOTIDE SEQUENCE</scope>
</reference>
<dbReference type="AlphaFoldDB" id="A0A0F8WGN8"/>
<organism evidence="1">
    <name type="scientific">marine sediment metagenome</name>
    <dbReference type="NCBI Taxonomy" id="412755"/>
    <lineage>
        <taxon>unclassified sequences</taxon>
        <taxon>metagenomes</taxon>
        <taxon>ecological metagenomes</taxon>
    </lineage>
</organism>
<gene>
    <name evidence="1" type="ORF">LCGC14_3071180</name>
</gene>